<dbReference type="InterPro" id="IPR003593">
    <property type="entry name" value="AAA+_ATPase"/>
</dbReference>
<dbReference type="PANTHER" id="PTHR43394">
    <property type="entry name" value="ATP-DEPENDENT PERMEASE MDL1, MITOCHONDRIAL"/>
    <property type="match status" value="1"/>
</dbReference>
<feature type="domain" description="ABC transmembrane type-1" evidence="11">
    <location>
        <begin position="18"/>
        <end position="300"/>
    </location>
</feature>
<evidence type="ECO:0000256" key="4">
    <source>
        <dbReference type="ARBA" id="ARBA00022692"/>
    </source>
</evidence>
<evidence type="ECO:0000256" key="6">
    <source>
        <dbReference type="ARBA" id="ARBA00022840"/>
    </source>
</evidence>
<evidence type="ECO:0000256" key="3">
    <source>
        <dbReference type="ARBA" id="ARBA00022475"/>
    </source>
</evidence>
<name>A0A563E618_9MICO</name>
<dbReference type="RefSeq" id="WP_146315550.1">
    <property type="nucleotide sequence ID" value="NZ_VCQV01000004.1"/>
</dbReference>
<protein>
    <submittedName>
        <fullName evidence="12">ABC transporter ATP-binding protein</fullName>
    </submittedName>
</protein>
<dbReference type="CDD" id="cd18548">
    <property type="entry name" value="ABC_6TM_Tm287_like"/>
    <property type="match status" value="1"/>
</dbReference>
<keyword evidence="5" id="KW-0547">Nucleotide-binding</keyword>
<dbReference type="InterPro" id="IPR003439">
    <property type="entry name" value="ABC_transporter-like_ATP-bd"/>
</dbReference>
<dbReference type="FunFam" id="3.40.50.300:FF:000854">
    <property type="entry name" value="Multidrug ABC transporter ATP-binding protein"/>
    <property type="match status" value="1"/>
</dbReference>
<dbReference type="SMART" id="SM00382">
    <property type="entry name" value="AAA"/>
    <property type="match status" value="1"/>
</dbReference>
<sequence length="577" mass="62616">MLARLVKQRLRPYLPYVLALTAFQLVSVIAQLYLPNLNADILDVGVITGNTGYIWHTGGWMLLITAFQICAAVGAAYMGARIAMGVGRDLRGAIFAKVGSFSAREVNHFGAPSLITRSTNDVQQVQMVVLMGCTLMISAPIMMCGGVVMALKEDVGLSWLMVLAVVVLGTVISLIVRKMVPGFRLMQKRIDLVNRVMREHLSGVRVIRAFVREPYERERFTRVNNSLTDVAIRVGALMMTMFPSVFLVMNASTVAIWWFGSHQIDQGSVQIGSLTAYMTYLIQILMSVMMATFMFMMIPRAAVASERITEVLDTEPSVAPPKTPLRPSRLRGVVELQDVSMEYPGADAPVLKGVSLRAEPGQTVAIVGSTGSGKTTLISLIARLFDTTAGTLKVDGIDIHDLDPDQLWGHIGIVPQKAYLFSGTVASNLRYGNPNATDDQLWAALDVAQARDFVEHMDGGLDADISQGGTNVSGGQRQRLCIARALVARPTIYLFDDSFSALDLATDRRLRAALAPHVTQATVFVVAQRISTIITADQIVVLDDGAVMGIGTHDELLLNCEAYQEIVASQLGGEDAA</sequence>
<keyword evidence="3" id="KW-1003">Cell membrane</keyword>
<keyword evidence="13" id="KW-1185">Reference proteome</keyword>
<keyword evidence="8 9" id="KW-0472">Membrane</keyword>
<feature type="transmembrane region" description="Helical" evidence="9">
    <location>
        <begin position="12"/>
        <end position="33"/>
    </location>
</feature>
<dbReference type="SUPFAM" id="SSF90123">
    <property type="entry name" value="ABC transporter transmembrane region"/>
    <property type="match status" value="1"/>
</dbReference>
<dbReference type="PROSITE" id="PS00211">
    <property type="entry name" value="ABC_TRANSPORTER_1"/>
    <property type="match status" value="1"/>
</dbReference>
<dbReference type="InterPro" id="IPR036640">
    <property type="entry name" value="ABC1_TM_sf"/>
</dbReference>
<proteinExistence type="predicted"/>
<dbReference type="InterPro" id="IPR017871">
    <property type="entry name" value="ABC_transporter-like_CS"/>
</dbReference>
<keyword evidence="4 9" id="KW-0812">Transmembrane</keyword>
<evidence type="ECO:0000256" key="9">
    <source>
        <dbReference type="SAM" id="Phobius"/>
    </source>
</evidence>
<dbReference type="InterPro" id="IPR039421">
    <property type="entry name" value="Type_1_exporter"/>
</dbReference>
<dbReference type="Pfam" id="PF00664">
    <property type="entry name" value="ABC_membrane"/>
    <property type="match status" value="1"/>
</dbReference>
<dbReference type="SUPFAM" id="SSF52540">
    <property type="entry name" value="P-loop containing nucleoside triphosphate hydrolases"/>
    <property type="match status" value="1"/>
</dbReference>
<dbReference type="PANTHER" id="PTHR43394:SF1">
    <property type="entry name" value="ATP-BINDING CASSETTE SUB-FAMILY B MEMBER 10, MITOCHONDRIAL"/>
    <property type="match status" value="1"/>
</dbReference>
<keyword evidence="7 9" id="KW-1133">Transmembrane helix</keyword>
<dbReference type="EMBL" id="VCQV01000004">
    <property type="protein sequence ID" value="TWP37980.1"/>
    <property type="molecule type" value="Genomic_DNA"/>
</dbReference>
<feature type="transmembrane region" description="Helical" evidence="9">
    <location>
        <begin position="157"/>
        <end position="176"/>
    </location>
</feature>
<accession>A0A563E618</accession>
<organism evidence="12 13">
    <name type="scientific">Leekyejoonella antrihumi</name>
    <dbReference type="NCBI Taxonomy" id="1660198"/>
    <lineage>
        <taxon>Bacteria</taxon>
        <taxon>Bacillati</taxon>
        <taxon>Actinomycetota</taxon>
        <taxon>Actinomycetes</taxon>
        <taxon>Micrococcales</taxon>
        <taxon>Dermacoccaceae</taxon>
        <taxon>Leekyejoonella</taxon>
    </lineage>
</organism>
<reference evidence="12 13" key="1">
    <citation type="submission" date="2019-05" db="EMBL/GenBank/DDBJ databases">
        <authorList>
            <person name="Lee S.D."/>
        </authorList>
    </citation>
    <scope>NUCLEOTIDE SEQUENCE [LARGE SCALE GENOMIC DNA]</scope>
    <source>
        <strain evidence="12 13">C5-26</strain>
    </source>
</reference>
<dbReference type="Proteomes" id="UP000320244">
    <property type="component" value="Unassembled WGS sequence"/>
</dbReference>
<evidence type="ECO:0000259" key="11">
    <source>
        <dbReference type="PROSITE" id="PS50929"/>
    </source>
</evidence>
<evidence type="ECO:0000256" key="8">
    <source>
        <dbReference type="ARBA" id="ARBA00023136"/>
    </source>
</evidence>
<dbReference type="PROSITE" id="PS50929">
    <property type="entry name" value="ABC_TM1F"/>
    <property type="match status" value="1"/>
</dbReference>
<dbReference type="GO" id="GO:0016887">
    <property type="term" value="F:ATP hydrolysis activity"/>
    <property type="evidence" value="ECO:0007669"/>
    <property type="project" value="InterPro"/>
</dbReference>
<keyword evidence="6 12" id="KW-0067">ATP-binding</keyword>
<dbReference type="Gene3D" id="3.40.50.300">
    <property type="entry name" value="P-loop containing nucleotide triphosphate hydrolases"/>
    <property type="match status" value="1"/>
</dbReference>
<dbReference type="AlphaFoldDB" id="A0A563E618"/>
<feature type="transmembrane region" description="Helical" evidence="9">
    <location>
        <begin position="280"/>
        <end position="298"/>
    </location>
</feature>
<evidence type="ECO:0000313" key="12">
    <source>
        <dbReference type="EMBL" id="TWP37980.1"/>
    </source>
</evidence>
<dbReference type="OrthoDB" id="9806127at2"/>
<evidence type="ECO:0000256" key="2">
    <source>
        <dbReference type="ARBA" id="ARBA00022448"/>
    </source>
</evidence>
<dbReference type="PROSITE" id="PS50893">
    <property type="entry name" value="ABC_TRANSPORTER_2"/>
    <property type="match status" value="1"/>
</dbReference>
<dbReference type="GO" id="GO:0005524">
    <property type="term" value="F:ATP binding"/>
    <property type="evidence" value="ECO:0007669"/>
    <property type="project" value="UniProtKB-KW"/>
</dbReference>
<feature type="transmembrane region" description="Helical" evidence="9">
    <location>
        <begin position="127"/>
        <end position="151"/>
    </location>
</feature>
<dbReference type="Gene3D" id="1.20.1560.10">
    <property type="entry name" value="ABC transporter type 1, transmembrane domain"/>
    <property type="match status" value="1"/>
</dbReference>
<feature type="transmembrane region" description="Helical" evidence="9">
    <location>
        <begin position="53"/>
        <end position="78"/>
    </location>
</feature>
<feature type="transmembrane region" description="Helical" evidence="9">
    <location>
        <begin position="236"/>
        <end position="260"/>
    </location>
</feature>
<dbReference type="GO" id="GO:0005886">
    <property type="term" value="C:plasma membrane"/>
    <property type="evidence" value="ECO:0007669"/>
    <property type="project" value="UniProtKB-SubCell"/>
</dbReference>
<comment type="subcellular location">
    <subcellularLocation>
        <location evidence="1">Cell membrane</location>
        <topology evidence="1">Multi-pass membrane protein</topology>
    </subcellularLocation>
</comment>
<evidence type="ECO:0000259" key="10">
    <source>
        <dbReference type="PROSITE" id="PS50893"/>
    </source>
</evidence>
<feature type="domain" description="ABC transporter" evidence="10">
    <location>
        <begin position="334"/>
        <end position="569"/>
    </location>
</feature>
<comment type="caution">
    <text evidence="12">The sequence shown here is derived from an EMBL/GenBank/DDBJ whole genome shotgun (WGS) entry which is preliminary data.</text>
</comment>
<keyword evidence="2" id="KW-0813">Transport</keyword>
<gene>
    <name evidence="12" type="ORF">FGL98_04535</name>
</gene>
<evidence type="ECO:0000313" key="13">
    <source>
        <dbReference type="Proteomes" id="UP000320244"/>
    </source>
</evidence>
<dbReference type="InterPro" id="IPR027417">
    <property type="entry name" value="P-loop_NTPase"/>
</dbReference>
<evidence type="ECO:0000256" key="7">
    <source>
        <dbReference type="ARBA" id="ARBA00022989"/>
    </source>
</evidence>
<evidence type="ECO:0000256" key="5">
    <source>
        <dbReference type="ARBA" id="ARBA00022741"/>
    </source>
</evidence>
<evidence type="ECO:0000256" key="1">
    <source>
        <dbReference type="ARBA" id="ARBA00004651"/>
    </source>
</evidence>
<reference evidence="12 13" key="2">
    <citation type="submission" date="2019-08" db="EMBL/GenBank/DDBJ databases">
        <title>Jejuicoccus antrihumi gen. nov., sp. nov., a new member of the family Dermacoccaceae isolated from a cave.</title>
        <authorList>
            <person name="Schumann P."/>
            <person name="Kim I.S."/>
        </authorList>
    </citation>
    <scope>NUCLEOTIDE SEQUENCE [LARGE SCALE GENOMIC DNA]</scope>
    <source>
        <strain evidence="12 13">C5-26</strain>
    </source>
</reference>
<dbReference type="InterPro" id="IPR011527">
    <property type="entry name" value="ABC1_TM_dom"/>
</dbReference>
<dbReference type="Pfam" id="PF00005">
    <property type="entry name" value="ABC_tran"/>
    <property type="match status" value="1"/>
</dbReference>
<dbReference type="GO" id="GO:0015421">
    <property type="term" value="F:ABC-type oligopeptide transporter activity"/>
    <property type="evidence" value="ECO:0007669"/>
    <property type="project" value="TreeGrafter"/>
</dbReference>
<dbReference type="FunFam" id="1.20.1560.10:FF:000040">
    <property type="entry name" value="Multidrug ABC transporter ATP-binding protein"/>
    <property type="match status" value="1"/>
</dbReference>